<name>A0A0R3QUD7_9BILA</name>
<organism evidence="4">
    <name type="scientific">Brugia timori</name>
    <dbReference type="NCBI Taxonomy" id="42155"/>
    <lineage>
        <taxon>Eukaryota</taxon>
        <taxon>Metazoa</taxon>
        <taxon>Ecdysozoa</taxon>
        <taxon>Nematoda</taxon>
        <taxon>Chromadorea</taxon>
        <taxon>Rhabditida</taxon>
        <taxon>Spirurina</taxon>
        <taxon>Spiruromorpha</taxon>
        <taxon>Filarioidea</taxon>
        <taxon>Onchocercidae</taxon>
        <taxon>Brugia</taxon>
    </lineage>
</organism>
<protein>
    <submittedName>
        <fullName evidence="4">CsbD family protein</fullName>
    </submittedName>
</protein>
<evidence type="ECO:0000313" key="2">
    <source>
        <dbReference type="EMBL" id="VDO31685.1"/>
    </source>
</evidence>
<dbReference type="Proteomes" id="UP000280834">
    <property type="component" value="Unassembled WGS sequence"/>
</dbReference>
<reference evidence="4" key="1">
    <citation type="submission" date="2017-02" db="UniProtKB">
        <authorList>
            <consortium name="WormBaseParasite"/>
        </authorList>
    </citation>
    <scope>IDENTIFICATION</scope>
</reference>
<dbReference type="WBParaSite" id="BTMF_0001133901-mRNA-1">
    <property type="protein sequence ID" value="BTMF_0001133901-mRNA-1"/>
    <property type="gene ID" value="BTMF_0001133901"/>
</dbReference>
<sequence>MKSTENEAEVETVAKDKQPINDKKEEVGRNVDAFQGWVTTGSAWFRSAK</sequence>
<feature type="region of interest" description="Disordered" evidence="1">
    <location>
        <begin position="1"/>
        <end position="24"/>
    </location>
</feature>
<accession>A0A0R3QUD7</accession>
<proteinExistence type="predicted"/>
<evidence type="ECO:0000256" key="1">
    <source>
        <dbReference type="SAM" id="MobiDB-lite"/>
    </source>
</evidence>
<feature type="compositionally biased region" description="Acidic residues" evidence="1">
    <location>
        <begin position="1"/>
        <end position="10"/>
    </location>
</feature>
<reference evidence="2 3" key="2">
    <citation type="submission" date="2018-11" db="EMBL/GenBank/DDBJ databases">
        <authorList>
            <consortium name="Pathogen Informatics"/>
        </authorList>
    </citation>
    <scope>NUCLEOTIDE SEQUENCE [LARGE SCALE GENOMIC DNA]</scope>
</reference>
<feature type="compositionally biased region" description="Basic and acidic residues" evidence="1">
    <location>
        <begin position="12"/>
        <end position="24"/>
    </location>
</feature>
<evidence type="ECO:0000313" key="4">
    <source>
        <dbReference type="WBParaSite" id="BTMF_0001133901-mRNA-1"/>
    </source>
</evidence>
<evidence type="ECO:0000313" key="3">
    <source>
        <dbReference type="Proteomes" id="UP000280834"/>
    </source>
</evidence>
<dbReference type="STRING" id="42155.A0A0R3QUD7"/>
<keyword evidence="3" id="KW-1185">Reference proteome</keyword>
<gene>
    <name evidence="2" type="ORF">BTMF_LOCUS9373</name>
</gene>
<dbReference type="AlphaFoldDB" id="A0A0R3QUD7"/>
<dbReference type="EMBL" id="UZAG01016910">
    <property type="protein sequence ID" value="VDO31685.1"/>
    <property type="molecule type" value="Genomic_DNA"/>
</dbReference>